<comment type="similarity">
    <text evidence="1">Belongs to the thioredoxin family.</text>
</comment>
<evidence type="ECO:0000256" key="4">
    <source>
        <dbReference type="ARBA" id="ARBA00023157"/>
    </source>
</evidence>
<dbReference type="PROSITE" id="PS00194">
    <property type="entry name" value="THIOREDOXIN_1"/>
    <property type="match status" value="1"/>
</dbReference>
<dbReference type="AlphaFoldDB" id="A0A222GCI8"/>
<accession>A0A222GCI8</accession>
<dbReference type="PROSITE" id="PS51352">
    <property type="entry name" value="THIOREDOXIN_2"/>
    <property type="match status" value="1"/>
</dbReference>
<keyword evidence="5" id="KW-0676">Redox-active center</keyword>
<evidence type="ECO:0000256" key="1">
    <source>
        <dbReference type="ARBA" id="ARBA00008987"/>
    </source>
</evidence>
<name>A0A222GCI8_9GAMM</name>
<evidence type="ECO:0000256" key="2">
    <source>
        <dbReference type="ARBA" id="ARBA00022448"/>
    </source>
</evidence>
<dbReference type="NCBIfam" id="TIGR01068">
    <property type="entry name" value="thioredoxin"/>
    <property type="match status" value="1"/>
</dbReference>
<evidence type="ECO:0000256" key="6">
    <source>
        <dbReference type="NCBIfam" id="TIGR01068"/>
    </source>
</evidence>
<dbReference type="KEGG" id="cber:B5D82_17585"/>
<keyword evidence="2" id="KW-0813">Transport</keyword>
<reference evidence="8 9" key="1">
    <citation type="submission" date="2017-08" db="EMBL/GenBank/DDBJ databases">
        <title>Complete genome of Colwellia sp. NB097-1, a psychrophile bacterium ioslated from Bering Sea.</title>
        <authorList>
            <person name="Chen X."/>
        </authorList>
    </citation>
    <scope>NUCLEOTIDE SEQUENCE [LARGE SCALE GENOMIC DNA]</scope>
    <source>
        <strain evidence="8 9">NB097-1</strain>
    </source>
</reference>
<dbReference type="GO" id="GO:0015035">
    <property type="term" value="F:protein-disulfide reductase activity"/>
    <property type="evidence" value="ECO:0007669"/>
    <property type="project" value="UniProtKB-UniRule"/>
</dbReference>
<dbReference type="Gene3D" id="3.40.30.10">
    <property type="entry name" value="Glutaredoxin"/>
    <property type="match status" value="1"/>
</dbReference>
<dbReference type="PRINTS" id="PR00421">
    <property type="entry name" value="THIOREDOXIN"/>
</dbReference>
<dbReference type="GO" id="GO:0005829">
    <property type="term" value="C:cytosol"/>
    <property type="evidence" value="ECO:0007669"/>
    <property type="project" value="TreeGrafter"/>
</dbReference>
<dbReference type="InterPro" id="IPR036249">
    <property type="entry name" value="Thioredoxin-like_sf"/>
</dbReference>
<keyword evidence="4" id="KW-1015">Disulfide bond</keyword>
<dbReference type="FunFam" id="3.40.30.10:FF:000001">
    <property type="entry name" value="Thioredoxin"/>
    <property type="match status" value="1"/>
</dbReference>
<evidence type="ECO:0000259" key="7">
    <source>
        <dbReference type="PROSITE" id="PS51352"/>
    </source>
</evidence>
<dbReference type="PANTHER" id="PTHR45663:SF40">
    <property type="entry name" value="THIOREDOXIN 2"/>
    <property type="match status" value="1"/>
</dbReference>
<dbReference type="NCBIfam" id="NF008229">
    <property type="entry name" value="PRK10996.1"/>
    <property type="match status" value="1"/>
</dbReference>
<proteinExistence type="inferred from homology"/>
<keyword evidence="9" id="KW-1185">Reference proteome</keyword>
<dbReference type="EMBL" id="CP020465">
    <property type="protein sequence ID" value="ASP49422.1"/>
    <property type="molecule type" value="Genomic_DNA"/>
</dbReference>
<gene>
    <name evidence="8" type="ORF">B5D82_17585</name>
</gene>
<dbReference type="SUPFAM" id="SSF52833">
    <property type="entry name" value="Thioredoxin-like"/>
    <property type="match status" value="1"/>
</dbReference>
<evidence type="ECO:0000256" key="3">
    <source>
        <dbReference type="ARBA" id="ARBA00022982"/>
    </source>
</evidence>
<dbReference type="InterPro" id="IPR013766">
    <property type="entry name" value="Thioredoxin_domain"/>
</dbReference>
<organism evidence="8 9">
    <name type="scientific">Cognaticolwellia beringensis</name>
    <dbReference type="NCBI Taxonomy" id="1967665"/>
    <lineage>
        <taxon>Bacteria</taxon>
        <taxon>Pseudomonadati</taxon>
        <taxon>Pseudomonadota</taxon>
        <taxon>Gammaproteobacteria</taxon>
        <taxon>Alteromonadales</taxon>
        <taxon>Colwelliaceae</taxon>
        <taxon>Cognaticolwellia</taxon>
    </lineage>
</organism>
<evidence type="ECO:0000313" key="8">
    <source>
        <dbReference type="EMBL" id="ASP49422.1"/>
    </source>
</evidence>
<dbReference type="OrthoDB" id="9790390at2"/>
<dbReference type="CDD" id="cd02947">
    <property type="entry name" value="TRX_family"/>
    <property type="match status" value="1"/>
</dbReference>
<evidence type="ECO:0000313" key="9">
    <source>
        <dbReference type="Proteomes" id="UP000202259"/>
    </source>
</evidence>
<feature type="domain" description="Thioredoxin" evidence="7">
    <location>
        <begin position="18"/>
        <end position="146"/>
    </location>
</feature>
<dbReference type="Proteomes" id="UP000202259">
    <property type="component" value="Chromosome"/>
</dbReference>
<sequence length="148" mass="16191">MSDSSMLIVCANCCTKNRLASGKLNDKPVCGKCGKTVLSTKPIVGSDNNFSRFVTGNGLPVVVDFWAEWCGPCKQFAPTYEQVAGEMFTQACFVKLDTEHNQQTAGGYNIRSIPTLMIFHHGKEIARMSGALPKAQFKQWLAENLPAV</sequence>
<keyword evidence="3" id="KW-0249">Electron transport</keyword>
<dbReference type="InterPro" id="IPR017937">
    <property type="entry name" value="Thioredoxin_CS"/>
</dbReference>
<dbReference type="Gene3D" id="2.30.30.380">
    <property type="entry name" value="Zn-finger domain of Sec23/24"/>
    <property type="match status" value="1"/>
</dbReference>
<dbReference type="Pfam" id="PF00085">
    <property type="entry name" value="Thioredoxin"/>
    <property type="match status" value="1"/>
</dbReference>
<protein>
    <recommendedName>
        <fullName evidence="6">Thioredoxin</fullName>
    </recommendedName>
</protein>
<dbReference type="PANTHER" id="PTHR45663">
    <property type="entry name" value="GEO12009P1"/>
    <property type="match status" value="1"/>
</dbReference>
<dbReference type="InterPro" id="IPR005746">
    <property type="entry name" value="Thioredoxin"/>
</dbReference>
<dbReference type="RefSeq" id="WP_081153399.1">
    <property type="nucleotide sequence ID" value="NZ_CP020465.1"/>
</dbReference>
<evidence type="ECO:0000256" key="5">
    <source>
        <dbReference type="ARBA" id="ARBA00023284"/>
    </source>
</evidence>